<protein>
    <submittedName>
        <fullName evidence="1">Uncharacterized protein</fullName>
    </submittedName>
</protein>
<gene>
    <name evidence="1" type="ORF">PECUL_23A061399</name>
</gene>
<accession>A0AAD1RQY7</accession>
<keyword evidence="2" id="KW-1185">Reference proteome</keyword>
<dbReference type="EMBL" id="OW240914">
    <property type="protein sequence ID" value="CAH2276840.1"/>
    <property type="molecule type" value="Genomic_DNA"/>
</dbReference>
<dbReference type="AlphaFoldDB" id="A0AAD1RQY7"/>
<evidence type="ECO:0000313" key="2">
    <source>
        <dbReference type="Proteomes" id="UP001295444"/>
    </source>
</evidence>
<proteinExistence type="predicted"/>
<reference evidence="1" key="1">
    <citation type="submission" date="2022-03" db="EMBL/GenBank/DDBJ databases">
        <authorList>
            <person name="Alioto T."/>
            <person name="Alioto T."/>
            <person name="Gomez Garrido J."/>
        </authorList>
    </citation>
    <scope>NUCLEOTIDE SEQUENCE</scope>
</reference>
<organism evidence="1 2">
    <name type="scientific">Pelobates cultripes</name>
    <name type="common">Western spadefoot toad</name>
    <dbReference type="NCBI Taxonomy" id="61616"/>
    <lineage>
        <taxon>Eukaryota</taxon>
        <taxon>Metazoa</taxon>
        <taxon>Chordata</taxon>
        <taxon>Craniata</taxon>
        <taxon>Vertebrata</taxon>
        <taxon>Euteleostomi</taxon>
        <taxon>Amphibia</taxon>
        <taxon>Batrachia</taxon>
        <taxon>Anura</taxon>
        <taxon>Pelobatoidea</taxon>
        <taxon>Pelobatidae</taxon>
        <taxon>Pelobates</taxon>
    </lineage>
</organism>
<dbReference type="Proteomes" id="UP001295444">
    <property type="component" value="Chromosome 03"/>
</dbReference>
<sequence length="213" mass="23648">MIFAPPQLTEWEPPGHIAQYIAHCMRSPLSNEERSKLHMECPWPSVPGSACKTPEVDPQIAQFPNKSCWKRNKGLDFSLESCQDKIMDTLRPLSKVYELLDSAKAGELELDLEVAIGWVQRAICLLCNANMAISAKCPKLVNMAISEPGPATEGMLFGDSFTKDLGSYLKTFTVIDKAQANIKRVFSPNVFGGARRNRSCPPGRAFQDLFRAT</sequence>
<name>A0AAD1RQY7_PELCU</name>
<evidence type="ECO:0000313" key="1">
    <source>
        <dbReference type="EMBL" id="CAH2276840.1"/>
    </source>
</evidence>